<sequence length="235" mass="26152">MTFSVKRFMAIFQKDLKDLYRNMYVSSTALMPLIFAVIYGRMDNVTIEMHLFVISMSLALVGTFLQCAMIAEEKEKNTLRGLMLSPATLTEILSGKSAVTILITVIVTGISMFIMDFSFSGRIGLMAGIVLSLIFFIALGTWMGLITRSVLEASVYILPVMFIFGMGNMFIMFAEQYAFLQILEYTPGLQLQEIVELEDAGAGFGELWKPFAIIGAWAAAMVVLAAVTFKKRMMD</sequence>
<accession>A0A0A1MTU5</accession>
<evidence type="ECO:0000313" key="7">
    <source>
        <dbReference type="EMBL" id="CEI82336.1"/>
    </source>
</evidence>
<dbReference type="RefSeq" id="WP_042532085.1">
    <property type="nucleotide sequence ID" value="NZ_CDGG01000001.1"/>
</dbReference>
<comment type="subcellular location">
    <subcellularLocation>
        <location evidence="1">Membrane</location>
        <topology evidence="1">Multi-pass membrane protein</topology>
    </subcellularLocation>
</comment>
<dbReference type="AlphaFoldDB" id="A0A0A1MTU5"/>
<feature type="transmembrane region" description="Helical" evidence="5">
    <location>
        <begin position="51"/>
        <end position="71"/>
    </location>
</feature>
<dbReference type="GO" id="GO:0016020">
    <property type="term" value="C:membrane"/>
    <property type="evidence" value="ECO:0007669"/>
    <property type="project" value="UniProtKB-SubCell"/>
</dbReference>
<proteinExistence type="predicted"/>
<feature type="domain" description="ABC-2 type transporter transmembrane" evidence="6">
    <location>
        <begin position="42"/>
        <end position="226"/>
    </location>
</feature>
<dbReference type="PANTHER" id="PTHR43471">
    <property type="entry name" value="ABC TRANSPORTER PERMEASE"/>
    <property type="match status" value="1"/>
</dbReference>
<evidence type="ECO:0000256" key="3">
    <source>
        <dbReference type="ARBA" id="ARBA00022989"/>
    </source>
</evidence>
<feature type="transmembrane region" description="Helical" evidence="5">
    <location>
        <begin position="92"/>
        <end position="115"/>
    </location>
</feature>
<keyword evidence="3 5" id="KW-1133">Transmembrane helix</keyword>
<keyword evidence="4 5" id="KW-0472">Membrane</keyword>
<dbReference type="STRING" id="545501.BN997_02198"/>
<organism evidence="7 8">
    <name type="scientific">Oceanobacillus oncorhynchi</name>
    <dbReference type="NCBI Taxonomy" id="545501"/>
    <lineage>
        <taxon>Bacteria</taxon>
        <taxon>Bacillati</taxon>
        <taxon>Bacillota</taxon>
        <taxon>Bacilli</taxon>
        <taxon>Bacillales</taxon>
        <taxon>Bacillaceae</taxon>
        <taxon>Oceanobacillus</taxon>
    </lineage>
</organism>
<protein>
    <submittedName>
        <fullName evidence="7">ABC-2 family transporter protein</fullName>
    </submittedName>
</protein>
<dbReference type="GO" id="GO:0140359">
    <property type="term" value="F:ABC-type transporter activity"/>
    <property type="evidence" value="ECO:0007669"/>
    <property type="project" value="InterPro"/>
</dbReference>
<feature type="transmembrane region" description="Helical" evidence="5">
    <location>
        <begin position="211"/>
        <end position="229"/>
    </location>
</feature>
<dbReference type="InterPro" id="IPR013525">
    <property type="entry name" value="ABC2_TM"/>
</dbReference>
<reference evidence="7 8" key="1">
    <citation type="submission" date="2014-11" db="EMBL/GenBank/DDBJ databases">
        <authorList>
            <person name="Urmite Genomes Urmite Genomes"/>
        </authorList>
    </citation>
    <scope>NUCLEOTIDE SEQUENCE [LARGE SCALE GENOMIC DNA]</scope>
    <source>
        <strain evidence="7 8">Oc5</strain>
    </source>
</reference>
<feature type="transmembrane region" description="Helical" evidence="5">
    <location>
        <begin position="155"/>
        <end position="174"/>
    </location>
</feature>
<evidence type="ECO:0000256" key="2">
    <source>
        <dbReference type="ARBA" id="ARBA00022692"/>
    </source>
</evidence>
<name>A0A0A1MTU5_9BACI</name>
<dbReference type="PANTHER" id="PTHR43471:SF1">
    <property type="entry name" value="ABC TRANSPORTER PERMEASE PROTEIN NOSY-RELATED"/>
    <property type="match status" value="1"/>
</dbReference>
<keyword evidence="2 5" id="KW-0812">Transmembrane</keyword>
<feature type="transmembrane region" description="Helical" evidence="5">
    <location>
        <begin position="21"/>
        <end position="39"/>
    </location>
</feature>
<evidence type="ECO:0000259" key="6">
    <source>
        <dbReference type="Pfam" id="PF12698"/>
    </source>
</evidence>
<evidence type="ECO:0000313" key="8">
    <source>
        <dbReference type="Proteomes" id="UP000040453"/>
    </source>
</evidence>
<feature type="transmembrane region" description="Helical" evidence="5">
    <location>
        <begin position="121"/>
        <end position="143"/>
    </location>
</feature>
<dbReference type="Pfam" id="PF12698">
    <property type="entry name" value="ABC2_membrane_3"/>
    <property type="match status" value="1"/>
</dbReference>
<gene>
    <name evidence="7" type="ORF">BN997_02198</name>
</gene>
<evidence type="ECO:0000256" key="4">
    <source>
        <dbReference type="ARBA" id="ARBA00023136"/>
    </source>
</evidence>
<dbReference type="OrthoDB" id="3182222at2"/>
<evidence type="ECO:0000256" key="5">
    <source>
        <dbReference type="SAM" id="Phobius"/>
    </source>
</evidence>
<keyword evidence="8" id="KW-1185">Reference proteome</keyword>
<evidence type="ECO:0000256" key="1">
    <source>
        <dbReference type="ARBA" id="ARBA00004141"/>
    </source>
</evidence>
<dbReference type="EMBL" id="CDGG01000001">
    <property type="protein sequence ID" value="CEI82336.1"/>
    <property type="molecule type" value="Genomic_DNA"/>
</dbReference>
<dbReference type="Proteomes" id="UP000040453">
    <property type="component" value="Unassembled WGS sequence"/>
</dbReference>